<name>A0ACC7NYN6_9BACL</name>
<accession>A0ACC7NYN6</accession>
<comment type="caution">
    <text evidence="1">The sequence shown here is derived from an EMBL/GenBank/DDBJ whole genome shotgun (WGS) entry which is preliminary data.</text>
</comment>
<gene>
    <name evidence="1" type="ORF">ACI1P1_12815</name>
</gene>
<dbReference type="Proteomes" id="UP001631969">
    <property type="component" value="Unassembled WGS sequence"/>
</dbReference>
<evidence type="ECO:0000313" key="2">
    <source>
        <dbReference type="Proteomes" id="UP001631969"/>
    </source>
</evidence>
<proteinExistence type="predicted"/>
<keyword evidence="2" id="KW-1185">Reference proteome</keyword>
<evidence type="ECO:0000313" key="1">
    <source>
        <dbReference type="EMBL" id="MFM9329170.1"/>
    </source>
</evidence>
<reference evidence="1" key="1">
    <citation type="submission" date="2024-12" db="EMBL/GenBank/DDBJ databases">
        <authorList>
            <person name="Wu N."/>
        </authorList>
    </citation>
    <scope>NUCLEOTIDE SEQUENCE</scope>
    <source>
        <strain evidence="1">P15</strain>
    </source>
</reference>
<sequence>MRESTMKTTGNIIRELRLKKGLSQEELAEGLNRRFGSSVNKGMVSKWENEISEPRLDAVRQLAEFFHVSVDYLIGSLEQPSPGEQPDISEDQILTIAAHQVGHEGPLTPEQMDKIKLAMRIALAKEEK</sequence>
<dbReference type="EMBL" id="JBJURJ010000007">
    <property type="protein sequence ID" value="MFM9329170.1"/>
    <property type="molecule type" value="Genomic_DNA"/>
</dbReference>
<protein>
    <submittedName>
        <fullName evidence="1">Helix-turn-helix domain-containing protein</fullName>
    </submittedName>
</protein>
<organism evidence="1 2">
    <name type="scientific">Paenibacillus mesotrionivorans</name>
    <dbReference type="NCBI Taxonomy" id="3160968"/>
    <lineage>
        <taxon>Bacteria</taxon>
        <taxon>Bacillati</taxon>
        <taxon>Bacillota</taxon>
        <taxon>Bacilli</taxon>
        <taxon>Bacillales</taxon>
        <taxon>Paenibacillaceae</taxon>
        <taxon>Paenibacillus</taxon>
    </lineage>
</organism>